<dbReference type="KEGG" id="schv:BRCON_0617"/>
<evidence type="ECO:0000256" key="6">
    <source>
        <dbReference type="ARBA" id="ARBA00022989"/>
    </source>
</evidence>
<evidence type="ECO:0000313" key="9">
    <source>
        <dbReference type="EMBL" id="AXA35394.1"/>
    </source>
</evidence>
<dbReference type="GO" id="GO:0005886">
    <property type="term" value="C:plasma membrane"/>
    <property type="evidence" value="ECO:0007669"/>
    <property type="project" value="UniProtKB-SubCell"/>
</dbReference>
<feature type="transmembrane region" description="Helical" evidence="8">
    <location>
        <begin position="231"/>
        <end position="249"/>
    </location>
</feature>
<feature type="transmembrane region" description="Helical" evidence="8">
    <location>
        <begin position="201"/>
        <end position="219"/>
    </location>
</feature>
<evidence type="ECO:0000256" key="5">
    <source>
        <dbReference type="ARBA" id="ARBA00022692"/>
    </source>
</evidence>
<dbReference type="Gene3D" id="1.20.1530.20">
    <property type="match status" value="1"/>
</dbReference>
<evidence type="ECO:0000256" key="7">
    <source>
        <dbReference type="ARBA" id="ARBA00023136"/>
    </source>
</evidence>
<evidence type="ECO:0000256" key="8">
    <source>
        <dbReference type="SAM" id="Phobius"/>
    </source>
</evidence>
<feature type="transmembrane region" description="Helical" evidence="8">
    <location>
        <begin position="63"/>
        <end position="85"/>
    </location>
</feature>
<dbReference type="PANTHER" id="PTHR36838:SF1">
    <property type="entry name" value="SLR1864 PROTEIN"/>
    <property type="match status" value="1"/>
</dbReference>
<dbReference type="AlphaFoldDB" id="A0A2Z4Y2U8"/>
<keyword evidence="3" id="KW-0813">Transport</keyword>
<dbReference type="EMBL" id="CP030759">
    <property type="protein sequence ID" value="AXA35394.1"/>
    <property type="molecule type" value="Genomic_DNA"/>
</dbReference>
<feature type="transmembrane region" description="Helical" evidence="8">
    <location>
        <begin position="290"/>
        <end position="311"/>
    </location>
</feature>
<evidence type="ECO:0000256" key="2">
    <source>
        <dbReference type="ARBA" id="ARBA00010145"/>
    </source>
</evidence>
<evidence type="ECO:0000256" key="3">
    <source>
        <dbReference type="ARBA" id="ARBA00022448"/>
    </source>
</evidence>
<evidence type="ECO:0000313" key="10">
    <source>
        <dbReference type="Proteomes" id="UP000262583"/>
    </source>
</evidence>
<keyword evidence="4" id="KW-1003">Cell membrane</keyword>
<dbReference type="InterPro" id="IPR004776">
    <property type="entry name" value="Mem_transp_PIN-like"/>
</dbReference>
<evidence type="ECO:0000256" key="1">
    <source>
        <dbReference type="ARBA" id="ARBA00004651"/>
    </source>
</evidence>
<dbReference type="PANTHER" id="PTHR36838">
    <property type="entry name" value="AUXIN EFFLUX CARRIER FAMILY PROTEIN"/>
    <property type="match status" value="1"/>
</dbReference>
<organism evidence="9 10">
    <name type="scientific">Sumerlaea chitinivorans</name>
    <dbReference type="NCBI Taxonomy" id="2250252"/>
    <lineage>
        <taxon>Bacteria</taxon>
        <taxon>Candidatus Sumerlaeota</taxon>
        <taxon>Candidatus Sumerlaeia</taxon>
        <taxon>Candidatus Sumerlaeales</taxon>
        <taxon>Candidatus Sumerlaeaceae</taxon>
        <taxon>Candidatus Sumerlaea</taxon>
    </lineage>
</organism>
<gene>
    <name evidence="9" type="ORF">BRCON_0617</name>
</gene>
<feature type="transmembrane region" description="Helical" evidence="8">
    <location>
        <begin position="91"/>
        <end position="115"/>
    </location>
</feature>
<feature type="transmembrane region" description="Helical" evidence="8">
    <location>
        <begin position="261"/>
        <end position="284"/>
    </location>
</feature>
<reference evidence="9 10" key="1">
    <citation type="submission" date="2018-05" db="EMBL/GenBank/DDBJ databases">
        <title>A metagenomic window into the 2 km-deep terrestrial subsurface aquifer revealed taxonomically and functionally diverse microbial community comprising novel uncultured bacterial lineages.</title>
        <authorList>
            <person name="Kadnikov V.V."/>
            <person name="Mardanov A.V."/>
            <person name="Beletsky A.V."/>
            <person name="Banks D."/>
            <person name="Pimenov N.V."/>
            <person name="Frank Y.A."/>
            <person name="Karnachuk O.V."/>
            <person name="Ravin N.V."/>
        </authorList>
    </citation>
    <scope>NUCLEOTIDE SEQUENCE [LARGE SCALE GENOMIC DNA]</scope>
    <source>
        <strain evidence="9">BY</strain>
    </source>
</reference>
<proteinExistence type="inferred from homology"/>
<dbReference type="InterPro" id="IPR038770">
    <property type="entry name" value="Na+/solute_symporter_sf"/>
</dbReference>
<comment type="subcellular location">
    <subcellularLocation>
        <location evidence="1">Cell membrane</location>
        <topology evidence="1">Multi-pass membrane protein</topology>
    </subcellularLocation>
</comment>
<keyword evidence="5 8" id="KW-0812">Transmembrane</keyword>
<dbReference type="Pfam" id="PF03547">
    <property type="entry name" value="Mem_trans"/>
    <property type="match status" value="2"/>
</dbReference>
<keyword evidence="7 8" id="KW-0472">Membrane</keyword>
<feature type="transmembrane region" description="Helical" evidence="8">
    <location>
        <begin position="320"/>
        <end position="342"/>
    </location>
</feature>
<evidence type="ECO:0000256" key="4">
    <source>
        <dbReference type="ARBA" id="ARBA00022475"/>
    </source>
</evidence>
<sequence>MRRKTTCGYRKIVLCNSESTWSLTRSMVSFQATIGAILGVFLLGALGYFAFRRRLISQHGLTEISRVLIDLCLPAALFYAMFVQYDPTKTSVLWFVGSAQLLFLVVGMLAMWGLATLWRPPQPIGTLCGLASLQNNVYLPLPIALAVLGPSKHIEVQFVIGCFVLFFTPILWSVGVVLLTRSHTEHAGWWSLAKKGLNPPFFAAIAGLGAKMLWLNTGWQSPKLLLDVLQMLGNATVPLAMLVLGGMLAETQISKALEWRGITAVALVKLLIVPVSALVFLRLVPIADPVVRFIILLEGTMPPATNISIIVRRFGGETDFVATTTFVTYLACLFTVPLWLLLSP</sequence>
<dbReference type="GO" id="GO:0055085">
    <property type="term" value="P:transmembrane transport"/>
    <property type="evidence" value="ECO:0007669"/>
    <property type="project" value="InterPro"/>
</dbReference>
<accession>A0A2Z4Y2U8</accession>
<feature type="transmembrane region" description="Helical" evidence="8">
    <location>
        <begin position="127"/>
        <end position="150"/>
    </location>
</feature>
<feature type="transmembrane region" description="Helical" evidence="8">
    <location>
        <begin position="28"/>
        <end position="51"/>
    </location>
</feature>
<dbReference type="Proteomes" id="UP000262583">
    <property type="component" value="Chromosome"/>
</dbReference>
<feature type="transmembrane region" description="Helical" evidence="8">
    <location>
        <begin position="156"/>
        <end position="180"/>
    </location>
</feature>
<keyword evidence="6 8" id="KW-1133">Transmembrane helix</keyword>
<protein>
    <submittedName>
        <fullName evidence="9">Auxin Efflux Carrier</fullName>
    </submittedName>
</protein>
<name>A0A2Z4Y2U8_SUMC1</name>
<comment type="similarity">
    <text evidence="2">Belongs to the auxin efflux carrier (TC 2.A.69) family.</text>
</comment>